<evidence type="ECO:0000256" key="6">
    <source>
        <dbReference type="ARBA" id="ARBA00022777"/>
    </source>
</evidence>
<dbReference type="PANTHER" id="PTHR24421:SF10">
    <property type="entry name" value="NITRATE_NITRITE SENSOR PROTEIN NARQ"/>
    <property type="match status" value="1"/>
</dbReference>
<comment type="catalytic activity">
    <reaction evidence="1">
        <text>ATP + protein L-histidine = ADP + protein N-phospho-L-histidine.</text>
        <dbReference type="EC" id="2.7.13.3"/>
    </reaction>
</comment>
<keyword evidence="9" id="KW-0812">Transmembrane</keyword>
<keyword evidence="5" id="KW-0547">Nucleotide-binding</keyword>
<dbReference type="InterPro" id="IPR005467">
    <property type="entry name" value="His_kinase_dom"/>
</dbReference>
<evidence type="ECO:0000256" key="8">
    <source>
        <dbReference type="ARBA" id="ARBA00023012"/>
    </source>
</evidence>
<evidence type="ECO:0000259" key="10">
    <source>
        <dbReference type="PROSITE" id="PS50109"/>
    </source>
</evidence>
<dbReference type="Gene3D" id="3.30.565.10">
    <property type="entry name" value="Histidine kinase-like ATPase, C-terminal domain"/>
    <property type="match status" value="1"/>
</dbReference>
<evidence type="ECO:0000256" key="7">
    <source>
        <dbReference type="ARBA" id="ARBA00022840"/>
    </source>
</evidence>
<dbReference type="CDD" id="cd16917">
    <property type="entry name" value="HATPase_UhpB-NarQ-NarX-like"/>
    <property type="match status" value="1"/>
</dbReference>
<evidence type="ECO:0000256" key="4">
    <source>
        <dbReference type="ARBA" id="ARBA00022679"/>
    </source>
</evidence>
<evidence type="ECO:0000256" key="1">
    <source>
        <dbReference type="ARBA" id="ARBA00000085"/>
    </source>
</evidence>
<dbReference type="InterPro" id="IPR036890">
    <property type="entry name" value="HATPase_C_sf"/>
</dbReference>
<keyword evidence="6 11" id="KW-0418">Kinase</keyword>
<evidence type="ECO:0000313" key="11">
    <source>
        <dbReference type="EMBL" id="MBD1364802.1"/>
    </source>
</evidence>
<dbReference type="GO" id="GO:0016301">
    <property type="term" value="F:kinase activity"/>
    <property type="evidence" value="ECO:0007669"/>
    <property type="project" value="UniProtKB-KW"/>
</dbReference>
<dbReference type="Pfam" id="PF07730">
    <property type="entry name" value="HisKA_3"/>
    <property type="match status" value="1"/>
</dbReference>
<dbReference type="PANTHER" id="PTHR24421">
    <property type="entry name" value="NITRATE/NITRITE SENSOR PROTEIN NARX-RELATED"/>
    <property type="match status" value="1"/>
</dbReference>
<dbReference type="PROSITE" id="PS50109">
    <property type="entry name" value="HIS_KIN"/>
    <property type="match status" value="1"/>
</dbReference>
<organism evidence="11 12">
    <name type="scientific">Mucilaginibacter pankratovii</name>
    <dbReference type="NCBI Taxonomy" id="2772110"/>
    <lineage>
        <taxon>Bacteria</taxon>
        <taxon>Pseudomonadati</taxon>
        <taxon>Bacteroidota</taxon>
        <taxon>Sphingobacteriia</taxon>
        <taxon>Sphingobacteriales</taxon>
        <taxon>Sphingobacteriaceae</taxon>
        <taxon>Mucilaginibacter</taxon>
    </lineage>
</organism>
<dbReference type="SUPFAM" id="SSF55874">
    <property type="entry name" value="ATPase domain of HSP90 chaperone/DNA topoisomerase II/histidine kinase"/>
    <property type="match status" value="1"/>
</dbReference>
<protein>
    <recommendedName>
        <fullName evidence="2">histidine kinase</fullName>
        <ecNumber evidence="2">2.7.13.3</ecNumber>
    </recommendedName>
</protein>
<dbReference type="SMART" id="SM00387">
    <property type="entry name" value="HATPase_c"/>
    <property type="match status" value="1"/>
</dbReference>
<feature type="domain" description="Histidine kinase" evidence="10">
    <location>
        <begin position="182"/>
        <end position="270"/>
    </location>
</feature>
<dbReference type="RefSeq" id="WP_191189463.1">
    <property type="nucleotide sequence ID" value="NZ_JACWMY010000006.1"/>
</dbReference>
<reference evidence="11 12" key="1">
    <citation type="submission" date="2020-09" db="EMBL/GenBank/DDBJ databases">
        <title>Novel species of Mucilaginibacter isolated from a glacier on the Tibetan Plateau.</title>
        <authorList>
            <person name="Liu Q."/>
            <person name="Xin Y.-H."/>
        </authorList>
    </citation>
    <scope>NUCLEOTIDE SEQUENCE [LARGE SCALE GENOMIC DNA]</scope>
    <source>
        <strain evidence="11 12">ZT4R22</strain>
    </source>
</reference>
<dbReference type="EMBL" id="JACWMY010000006">
    <property type="protein sequence ID" value="MBD1364802.1"/>
    <property type="molecule type" value="Genomic_DNA"/>
</dbReference>
<evidence type="ECO:0000256" key="9">
    <source>
        <dbReference type="SAM" id="Phobius"/>
    </source>
</evidence>
<dbReference type="Proteomes" id="UP000606600">
    <property type="component" value="Unassembled WGS sequence"/>
</dbReference>
<keyword evidence="12" id="KW-1185">Reference proteome</keyword>
<evidence type="ECO:0000256" key="2">
    <source>
        <dbReference type="ARBA" id="ARBA00012438"/>
    </source>
</evidence>
<proteinExistence type="predicted"/>
<dbReference type="Pfam" id="PF02518">
    <property type="entry name" value="HATPase_c"/>
    <property type="match status" value="1"/>
</dbReference>
<comment type="caution">
    <text evidence="11">The sequence shown here is derived from an EMBL/GenBank/DDBJ whole genome shotgun (WGS) entry which is preliminary data.</text>
</comment>
<name>A0ABR7WU69_9SPHI</name>
<dbReference type="InterPro" id="IPR003594">
    <property type="entry name" value="HATPase_dom"/>
</dbReference>
<keyword evidence="4" id="KW-0808">Transferase</keyword>
<gene>
    <name evidence="11" type="ORF">IDJ77_13355</name>
</gene>
<evidence type="ECO:0000256" key="5">
    <source>
        <dbReference type="ARBA" id="ARBA00022741"/>
    </source>
</evidence>
<dbReference type="Gene3D" id="1.20.5.1930">
    <property type="match status" value="1"/>
</dbReference>
<keyword evidence="3" id="KW-0597">Phosphoprotein</keyword>
<evidence type="ECO:0000256" key="3">
    <source>
        <dbReference type="ARBA" id="ARBA00022553"/>
    </source>
</evidence>
<keyword evidence="9" id="KW-1133">Transmembrane helix</keyword>
<accession>A0ABR7WU69</accession>
<dbReference type="InterPro" id="IPR050482">
    <property type="entry name" value="Sensor_HK_TwoCompSys"/>
</dbReference>
<evidence type="ECO:0000313" key="12">
    <source>
        <dbReference type="Proteomes" id="UP000606600"/>
    </source>
</evidence>
<feature type="transmembrane region" description="Helical" evidence="9">
    <location>
        <begin position="20"/>
        <end position="38"/>
    </location>
</feature>
<dbReference type="InterPro" id="IPR011712">
    <property type="entry name" value="Sig_transdc_His_kin_sub3_dim/P"/>
</dbReference>
<dbReference type="EC" id="2.7.13.3" evidence="2"/>
<keyword evidence="8" id="KW-0902">Two-component regulatory system</keyword>
<keyword evidence="7" id="KW-0067">ATP-binding</keyword>
<sequence length="270" mass="29634">MYRIIPPLLLRPLQIEDNLFAITLICIIFIVLAAYGCLSYNHSQLKRVAALQAGIIKQQNIVTKAIIAAEENERKRTAAGLHDGVGQLLSAARMNLDILLGRLKQTDADNLALTCKTMAMVDEGCREVRTIAHQMMPDVLLKMGLVPALRDFVNKIDSQRLKIVLETAGLDKRLDSNVEAVLYRVIQETVNNAVKHSRASVLDIQLMMEGNEISVTVEDNGVGFDSSDRTKFEGTGLKNIVWRVECLKGTVDISSSPGTGALVAILIPLT</sequence>
<keyword evidence="9" id="KW-0472">Membrane</keyword>